<feature type="region of interest" description="Disordered" evidence="1">
    <location>
        <begin position="326"/>
        <end position="354"/>
    </location>
</feature>
<dbReference type="AlphaFoldDB" id="A0A5A8CA69"/>
<feature type="compositionally biased region" description="Basic and acidic residues" evidence="1">
    <location>
        <begin position="89"/>
        <end position="111"/>
    </location>
</feature>
<gene>
    <name evidence="2" type="ORF">FNF29_06244</name>
</gene>
<feature type="compositionally biased region" description="Basic and acidic residues" evidence="1">
    <location>
        <begin position="34"/>
        <end position="62"/>
    </location>
</feature>
<proteinExistence type="predicted"/>
<dbReference type="InterPro" id="IPR023799">
    <property type="entry name" value="RbfA_dom_sf"/>
</dbReference>
<comment type="caution">
    <text evidence="2">The sequence shown here is derived from an EMBL/GenBank/DDBJ whole genome shotgun (WGS) entry which is preliminary data.</text>
</comment>
<feature type="compositionally biased region" description="Basic and acidic residues" evidence="1">
    <location>
        <begin position="187"/>
        <end position="198"/>
    </location>
</feature>
<organism evidence="2 3">
    <name type="scientific">Cafeteria roenbergensis</name>
    <name type="common">Marine flagellate</name>
    <dbReference type="NCBI Taxonomy" id="33653"/>
    <lineage>
        <taxon>Eukaryota</taxon>
        <taxon>Sar</taxon>
        <taxon>Stramenopiles</taxon>
        <taxon>Bigyra</taxon>
        <taxon>Opalozoa</taxon>
        <taxon>Bicosoecida</taxon>
        <taxon>Cafeteriaceae</taxon>
        <taxon>Cafeteria</taxon>
    </lineage>
</organism>
<sequence length="569" mass="61624">MFARAGYGALGRSGPALGRAVPSARLLASVPSHFSEEKVSRVRRLDSFKPKKARDVALHPGDDPSTMAMPSGARPEDKEIGKLTPRPYKGTDHDDLDPHVKESTSPRRYSREQAIAETRRTERIQNLPKGFRTWEEVSRADARRLHQVQKEQERNREQAILSKPLKVALPKPGRGARRSGSVLGSRPGERGAEERQGADGEDVMEAPRAVSDTKHRKSLRLSRVAAQLRRELANVLSQRRIREPGLYPLGLPLHVVEVEVSPDLRVARVRWQLPVVHAPRTRAATLRGGQTASQRASTAAVLGTAGPSAVEQLAAREWSRRVADTLSRGADKEGAHPGRLAREAQRREKDRAARRARMQAAGRMARQAGLDVEDGDSDLDLLDDEGGAGTALPEALRRRMEAASPDAAFGVDSAGPGGALAAFLGAGARAQGAPVPLEKSASGAEEGSLAWRLDQSVLRSQLAQWRSSVRAGTRKPTVARVMGWAERAAVPSDPVLRAAFKEAKSALDRRAPELRRQVGARVPLRILPRLEFHPWLGSAPNELLNAARQGMTSAARAPLAAAAADGERA</sequence>
<dbReference type="Proteomes" id="UP000323011">
    <property type="component" value="Unassembled WGS sequence"/>
</dbReference>
<feature type="region of interest" description="Disordered" evidence="1">
    <location>
        <begin position="167"/>
        <end position="217"/>
    </location>
</feature>
<dbReference type="Gene3D" id="3.30.300.20">
    <property type="match status" value="1"/>
</dbReference>
<evidence type="ECO:0000256" key="1">
    <source>
        <dbReference type="SAM" id="MobiDB-lite"/>
    </source>
</evidence>
<dbReference type="InterPro" id="IPR015946">
    <property type="entry name" value="KH_dom-like_a/b"/>
</dbReference>
<protein>
    <submittedName>
        <fullName evidence="2">Uncharacterized protein</fullName>
    </submittedName>
</protein>
<evidence type="ECO:0000313" key="3">
    <source>
        <dbReference type="Proteomes" id="UP000323011"/>
    </source>
</evidence>
<keyword evidence="3" id="KW-1185">Reference proteome</keyword>
<dbReference type="EMBL" id="VLTN01000047">
    <property type="protein sequence ID" value="KAA0148960.1"/>
    <property type="molecule type" value="Genomic_DNA"/>
</dbReference>
<accession>A0A5A8CA69</accession>
<reference evidence="2 3" key="1">
    <citation type="submission" date="2019-07" db="EMBL/GenBank/DDBJ databases">
        <title>Genomes of Cafeteria roenbergensis.</title>
        <authorList>
            <person name="Fischer M.G."/>
            <person name="Hackl T."/>
            <person name="Roman M."/>
        </authorList>
    </citation>
    <scope>NUCLEOTIDE SEQUENCE [LARGE SCALE GENOMIC DNA]</scope>
    <source>
        <strain evidence="2 3">BVI</strain>
    </source>
</reference>
<feature type="region of interest" description="Disordered" evidence="1">
    <location>
        <begin position="28"/>
        <end position="113"/>
    </location>
</feature>
<evidence type="ECO:0000313" key="2">
    <source>
        <dbReference type="EMBL" id="KAA0148960.1"/>
    </source>
</evidence>
<dbReference type="SUPFAM" id="SSF89919">
    <property type="entry name" value="Ribosome-binding factor A, RbfA"/>
    <property type="match status" value="1"/>
</dbReference>
<name>A0A5A8CA69_CAFRO</name>
<feature type="compositionally biased region" description="Basic and acidic residues" evidence="1">
    <location>
        <begin position="326"/>
        <end position="353"/>
    </location>
</feature>